<gene>
    <name evidence="5" type="ORF">G7Y82_08340</name>
</gene>
<dbReference type="InterPro" id="IPR036388">
    <property type="entry name" value="WH-like_DNA-bd_sf"/>
</dbReference>
<dbReference type="SUPFAM" id="SSF46894">
    <property type="entry name" value="C-terminal effector domain of the bipartite response regulators"/>
    <property type="match status" value="1"/>
</dbReference>
<evidence type="ECO:0000313" key="5">
    <source>
        <dbReference type="EMBL" id="NKF22326.1"/>
    </source>
</evidence>
<evidence type="ECO:0000259" key="4">
    <source>
        <dbReference type="PROSITE" id="PS50043"/>
    </source>
</evidence>
<accession>A0A970B9E7</accession>
<dbReference type="PROSITE" id="PS50043">
    <property type="entry name" value="HTH_LUXR_2"/>
    <property type="match status" value="1"/>
</dbReference>
<protein>
    <submittedName>
        <fullName evidence="5">Helix-turn-helix transcriptional regulator</fullName>
    </submittedName>
</protein>
<dbReference type="AlphaFoldDB" id="A0A970B9E7"/>
<evidence type="ECO:0000256" key="3">
    <source>
        <dbReference type="ARBA" id="ARBA00023163"/>
    </source>
</evidence>
<dbReference type="Proteomes" id="UP000653472">
    <property type="component" value="Unassembled WGS sequence"/>
</dbReference>
<feature type="domain" description="HTH luxR-type" evidence="4">
    <location>
        <begin position="7"/>
        <end position="72"/>
    </location>
</feature>
<dbReference type="RefSeq" id="WP_168147550.1">
    <property type="nucleotide sequence ID" value="NZ_JAAVXB010000003.1"/>
</dbReference>
<keyword evidence="3" id="KW-0804">Transcription</keyword>
<dbReference type="InterPro" id="IPR016032">
    <property type="entry name" value="Sig_transdc_resp-reg_C-effctor"/>
</dbReference>
<organism evidence="5 6">
    <name type="scientific">Solimonas marina</name>
    <dbReference type="NCBI Taxonomy" id="2714601"/>
    <lineage>
        <taxon>Bacteria</taxon>
        <taxon>Pseudomonadati</taxon>
        <taxon>Pseudomonadota</taxon>
        <taxon>Gammaproteobacteria</taxon>
        <taxon>Nevskiales</taxon>
        <taxon>Nevskiaceae</taxon>
        <taxon>Solimonas</taxon>
    </lineage>
</organism>
<dbReference type="PANTHER" id="PTHR44688:SF16">
    <property type="entry name" value="DNA-BINDING TRANSCRIPTIONAL ACTIVATOR DEVR_DOSR"/>
    <property type="match status" value="1"/>
</dbReference>
<name>A0A970B9E7_9GAMM</name>
<dbReference type="SMART" id="SM00421">
    <property type="entry name" value="HTH_LUXR"/>
    <property type="match status" value="1"/>
</dbReference>
<proteinExistence type="predicted"/>
<evidence type="ECO:0000256" key="2">
    <source>
        <dbReference type="ARBA" id="ARBA00023125"/>
    </source>
</evidence>
<reference evidence="5" key="1">
    <citation type="submission" date="2020-03" db="EMBL/GenBank/DDBJ databases">
        <title>Solimonas marina sp. nov., isolated from deep seawater of the Pacific Ocean.</title>
        <authorList>
            <person name="Liu X."/>
            <person name="Lai Q."/>
            <person name="Sun F."/>
            <person name="Gai Y."/>
            <person name="Li G."/>
            <person name="Shao Z."/>
        </authorList>
    </citation>
    <scope>NUCLEOTIDE SEQUENCE</scope>
    <source>
        <strain evidence="5">C16B3</strain>
    </source>
</reference>
<dbReference type="CDD" id="cd06170">
    <property type="entry name" value="LuxR_C_like"/>
    <property type="match status" value="1"/>
</dbReference>
<evidence type="ECO:0000313" key="6">
    <source>
        <dbReference type="Proteomes" id="UP000653472"/>
    </source>
</evidence>
<comment type="caution">
    <text evidence="5">The sequence shown here is derived from an EMBL/GenBank/DDBJ whole genome shotgun (WGS) entry which is preliminary data.</text>
</comment>
<dbReference type="EMBL" id="JAAVXB010000003">
    <property type="protein sequence ID" value="NKF22326.1"/>
    <property type="molecule type" value="Genomic_DNA"/>
</dbReference>
<keyword evidence="6" id="KW-1185">Reference proteome</keyword>
<dbReference type="Gene3D" id="1.10.10.10">
    <property type="entry name" value="Winged helix-like DNA-binding domain superfamily/Winged helix DNA-binding domain"/>
    <property type="match status" value="1"/>
</dbReference>
<evidence type="ECO:0000256" key="1">
    <source>
        <dbReference type="ARBA" id="ARBA00023015"/>
    </source>
</evidence>
<dbReference type="InterPro" id="IPR000792">
    <property type="entry name" value="Tscrpt_reg_LuxR_C"/>
</dbReference>
<dbReference type="GO" id="GO:0006355">
    <property type="term" value="P:regulation of DNA-templated transcription"/>
    <property type="evidence" value="ECO:0007669"/>
    <property type="project" value="InterPro"/>
</dbReference>
<dbReference type="Pfam" id="PF00196">
    <property type="entry name" value="GerE"/>
    <property type="match status" value="1"/>
</dbReference>
<sequence>MKSTVKPTQWHAPLTPREMQVLYLTSSGRTLRDVALVLRISEQTAQRHRLALYRKLCVRNMAELLRKVFLEGCLNWRIEAADRVHAMPHVGAPCSPQGARRVTTARAPMGGDTIST</sequence>
<dbReference type="PRINTS" id="PR00038">
    <property type="entry name" value="HTHLUXR"/>
</dbReference>
<dbReference type="PANTHER" id="PTHR44688">
    <property type="entry name" value="DNA-BINDING TRANSCRIPTIONAL ACTIVATOR DEVR_DOSR"/>
    <property type="match status" value="1"/>
</dbReference>
<keyword evidence="2" id="KW-0238">DNA-binding</keyword>
<dbReference type="GO" id="GO:0003677">
    <property type="term" value="F:DNA binding"/>
    <property type="evidence" value="ECO:0007669"/>
    <property type="project" value="UniProtKB-KW"/>
</dbReference>
<keyword evidence="1" id="KW-0805">Transcription regulation</keyword>